<comment type="caution">
    <text evidence="1">The sequence shown here is derived from an EMBL/GenBank/DDBJ whole genome shotgun (WGS) entry which is preliminary data.</text>
</comment>
<proteinExistence type="predicted"/>
<protein>
    <submittedName>
        <fullName evidence="1">Uncharacterized protein</fullName>
    </submittedName>
</protein>
<dbReference type="AlphaFoldDB" id="X1QEV5"/>
<name>X1QEV5_9ZZZZ</name>
<sequence>CFDEVREILWRIVKIKNRKIQHLLEGKDEEERAKLASIDFFYHGTKI</sequence>
<gene>
    <name evidence="1" type="ORF">S06H3_66413</name>
</gene>
<reference evidence="1" key="1">
    <citation type="journal article" date="2014" name="Front. Microbiol.">
        <title>High frequency of phylogenetically diverse reductive dehalogenase-homologous genes in deep subseafloor sedimentary metagenomes.</title>
        <authorList>
            <person name="Kawai M."/>
            <person name="Futagami T."/>
            <person name="Toyoda A."/>
            <person name="Takaki Y."/>
            <person name="Nishi S."/>
            <person name="Hori S."/>
            <person name="Arai W."/>
            <person name="Tsubouchi T."/>
            <person name="Morono Y."/>
            <person name="Uchiyama I."/>
            <person name="Ito T."/>
            <person name="Fujiyama A."/>
            <person name="Inagaki F."/>
            <person name="Takami H."/>
        </authorList>
    </citation>
    <scope>NUCLEOTIDE SEQUENCE</scope>
    <source>
        <strain evidence="1">Expedition CK06-06</strain>
    </source>
</reference>
<dbReference type="EMBL" id="BARV01045244">
    <property type="protein sequence ID" value="GAI66997.1"/>
    <property type="molecule type" value="Genomic_DNA"/>
</dbReference>
<feature type="non-terminal residue" evidence="1">
    <location>
        <position position="1"/>
    </location>
</feature>
<evidence type="ECO:0000313" key="1">
    <source>
        <dbReference type="EMBL" id="GAI66997.1"/>
    </source>
</evidence>
<organism evidence="1">
    <name type="scientific">marine sediment metagenome</name>
    <dbReference type="NCBI Taxonomy" id="412755"/>
    <lineage>
        <taxon>unclassified sequences</taxon>
        <taxon>metagenomes</taxon>
        <taxon>ecological metagenomes</taxon>
    </lineage>
</organism>
<accession>X1QEV5</accession>